<evidence type="ECO:0000313" key="2">
    <source>
        <dbReference type="Proteomes" id="UP000276133"/>
    </source>
</evidence>
<comment type="caution">
    <text evidence="1">The sequence shown here is derived from an EMBL/GenBank/DDBJ whole genome shotgun (WGS) entry which is preliminary data.</text>
</comment>
<name>A0A3M7Q0L6_BRAPC</name>
<reference evidence="1 2" key="1">
    <citation type="journal article" date="2018" name="Sci. Rep.">
        <title>Genomic signatures of local adaptation to the degree of environmental predictability in rotifers.</title>
        <authorList>
            <person name="Franch-Gras L."/>
            <person name="Hahn C."/>
            <person name="Garcia-Roger E.M."/>
            <person name="Carmona M.J."/>
            <person name="Serra M."/>
            <person name="Gomez A."/>
        </authorList>
    </citation>
    <scope>NUCLEOTIDE SEQUENCE [LARGE SCALE GENOMIC DNA]</scope>
    <source>
        <strain evidence="1">HYR1</strain>
    </source>
</reference>
<evidence type="ECO:0000313" key="1">
    <source>
        <dbReference type="EMBL" id="RNA04669.1"/>
    </source>
</evidence>
<protein>
    <submittedName>
        <fullName evidence="1">Uncharacterized protein</fullName>
    </submittedName>
</protein>
<accession>A0A3M7Q0L6</accession>
<organism evidence="1 2">
    <name type="scientific">Brachionus plicatilis</name>
    <name type="common">Marine rotifer</name>
    <name type="synonym">Brachionus muelleri</name>
    <dbReference type="NCBI Taxonomy" id="10195"/>
    <lineage>
        <taxon>Eukaryota</taxon>
        <taxon>Metazoa</taxon>
        <taxon>Spiralia</taxon>
        <taxon>Gnathifera</taxon>
        <taxon>Rotifera</taxon>
        <taxon>Eurotatoria</taxon>
        <taxon>Monogononta</taxon>
        <taxon>Pseudotrocha</taxon>
        <taxon>Ploima</taxon>
        <taxon>Brachionidae</taxon>
        <taxon>Brachionus</taxon>
    </lineage>
</organism>
<dbReference type="AlphaFoldDB" id="A0A3M7Q0L6"/>
<dbReference type="EMBL" id="REGN01008006">
    <property type="protein sequence ID" value="RNA04669.1"/>
    <property type="molecule type" value="Genomic_DNA"/>
</dbReference>
<gene>
    <name evidence="1" type="ORF">BpHYR1_038426</name>
</gene>
<sequence length="142" mass="16858">MNSFSNFQEKCGFKALRFIDAANVQNSSKLKKKFIWHLEVDDQFKKSFQFKNGVTITFKFDLYNSDTFRECHRFWDLGLNKWKELNTKQYFFDMSANKKGLFLACGMRGILGRVDDVSERTLVRSEKRKVSIYGYAWFVVQN</sequence>
<dbReference type="Proteomes" id="UP000276133">
    <property type="component" value="Unassembled WGS sequence"/>
</dbReference>
<proteinExistence type="predicted"/>
<keyword evidence="2" id="KW-1185">Reference proteome</keyword>